<evidence type="ECO:0000256" key="1">
    <source>
        <dbReference type="RuleBase" id="RU003690"/>
    </source>
</evidence>
<dbReference type="InterPro" id="IPR033132">
    <property type="entry name" value="GH_1_N_CS"/>
</dbReference>
<dbReference type="GO" id="GO:0017134">
    <property type="term" value="F:fibroblast growth factor binding"/>
    <property type="evidence" value="ECO:0007669"/>
    <property type="project" value="TreeGrafter"/>
</dbReference>
<evidence type="ECO:0000313" key="4">
    <source>
        <dbReference type="Proteomes" id="UP001474421"/>
    </source>
</evidence>
<gene>
    <name evidence="3" type="ORF">NXF25_010715</name>
</gene>
<dbReference type="InterPro" id="IPR001360">
    <property type="entry name" value="Glyco_hydro_1"/>
</dbReference>
<dbReference type="PRINTS" id="PR00131">
    <property type="entry name" value="GLHYDRLASE1"/>
</dbReference>
<comment type="similarity">
    <text evidence="1">Belongs to the glycosyl hydrolase 1 family.</text>
</comment>
<dbReference type="GO" id="GO:0008543">
    <property type="term" value="P:fibroblast growth factor receptor signaling pathway"/>
    <property type="evidence" value="ECO:0007669"/>
    <property type="project" value="TreeGrafter"/>
</dbReference>
<feature type="region of interest" description="Disordered" evidence="2">
    <location>
        <begin position="33"/>
        <end position="54"/>
    </location>
</feature>
<comment type="caution">
    <text evidence="3">The sequence shown here is derived from an EMBL/GenBank/DDBJ whole genome shotgun (WGS) entry which is preliminary data.</text>
</comment>
<dbReference type="Proteomes" id="UP001474421">
    <property type="component" value="Unassembled WGS sequence"/>
</dbReference>
<dbReference type="InterPro" id="IPR017853">
    <property type="entry name" value="GH"/>
</dbReference>
<dbReference type="Pfam" id="PF00232">
    <property type="entry name" value="Glyco_hydro_1"/>
    <property type="match status" value="3"/>
</dbReference>
<dbReference type="PANTHER" id="PTHR10353">
    <property type="entry name" value="GLYCOSYL HYDROLASE"/>
    <property type="match status" value="1"/>
</dbReference>
<dbReference type="Gene3D" id="3.20.20.80">
    <property type="entry name" value="Glycosidases"/>
    <property type="match status" value="3"/>
</dbReference>
<dbReference type="AlphaFoldDB" id="A0AAW1BJI6"/>
<dbReference type="GO" id="GO:0005104">
    <property type="term" value="F:fibroblast growth factor receptor binding"/>
    <property type="evidence" value="ECO:0007669"/>
    <property type="project" value="TreeGrafter"/>
</dbReference>
<reference evidence="3 4" key="1">
    <citation type="journal article" date="2024" name="Proc. Natl. Acad. Sci. U.S.A.">
        <title>The genetic regulatory architecture and epigenomic basis for age-related changes in rattlesnake venom.</title>
        <authorList>
            <person name="Hogan M.P."/>
            <person name="Holding M.L."/>
            <person name="Nystrom G.S."/>
            <person name="Colston T.J."/>
            <person name="Bartlett D.A."/>
            <person name="Mason A.J."/>
            <person name="Ellsworth S.A."/>
            <person name="Rautsaw R.M."/>
            <person name="Lawrence K.C."/>
            <person name="Strickland J.L."/>
            <person name="He B."/>
            <person name="Fraser P."/>
            <person name="Margres M.J."/>
            <person name="Gilbert D.M."/>
            <person name="Gibbs H.L."/>
            <person name="Parkinson C.L."/>
            <person name="Rokyta D.R."/>
        </authorList>
    </citation>
    <scope>NUCLEOTIDE SEQUENCE [LARGE SCALE GENOMIC DNA]</scope>
    <source>
        <strain evidence="3">DRR0105</strain>
    </source>
</reference>
<protein>
    <submittedName>
        <fullName evidence="3">Klotho</fullName>
    </submittedName>
</protein>
<keyword evidence="4" id="KW-1185">Reference proteome</keyword>
<proteinExistence type="inferred from homology"/>
<dbReference type="PANTHER" id="PTHR10353:SF10">
    <property type="entry name" value="KLOTHO"/>
    <property type="match status" value="1"/>
</dbReference>
<dbReference type="SUPFAM" id="SSF51445">
    <property type="entry name" value="(Trans)glycosidases"/>
    <property type="match status" value="2"/>
</dbReference>
<dbReference type="GO" id="GO:0005975">
    <property type="term" value="P:carbohydrate metabolic process"/>
    <property type="evidence" value="ECO:0007669"/>
    <property type="project" value="InterPro"/>
</dbReference>
<dbReference type="EMBL" id="JAOTOJ010000004">
    <property type="protein sequence ID" value="KAK9402359.1"/>
    <property type="molecule type" value="Genomic_DNA"/>
</dbReference>
<name>A0AAW1BJI6_CROAD</name>
<dbReference type="GO" id="GO:0004553">
    <property type="term" value="F:hydrolase activity, hydrolyzing O-glycosyl compounds"/>
    <property type="evidence" value="ECO:0007669"/>
    <property type="project" value="InterPro"/>
</dbReference>
<sequence length="618" mass="70830">MEEEEAPPFPARSQVIINSSAGRAKQGIKWGCRGRGGEGGGRERRRRLFSPTSAPQHLPVSGMIPAATSGLPFLVLGMFLCRPLAGKPGQGATTWSRFAQLPFPEDALFLYDTFPRGFLWGAGSSAYQVEGAWNRDGKGPSVLDTFAHSHAASFRNPAERPFGDTASSSYDHVERDLDGLSALAVSHYRFSLAWARLLPNGTAPANFAGLRYYARLLSGLRRRGIEPVVTLYHWDLPQALQDLYGGWENPVLIELFLDYAQFCFQHFGRQVRYWLTIDNPYLVAWHGYSTGRLAPGVRGGLEVGYKVAHNLLKAHAKVWHLYNDNFRPAQKEMLFQQQKSLNLRQLLYWISREYNPSQIFIVENSWFVSGSIKTDDSNYMYYLKDFIMDTLKAIRYDGVTVMGYTAWSLMDGFEWIRSYIRRGLFYVDFQSQDKKMIMKSSGLFYQKLIQDNGFLSTPESQPFKGTFPCNFVWGVTESFLQIDPTRSQFLNPNIYIWGAHQTKDLIKINGSGVLKRKPHSNGINDEQNESHDKLRIYYLEKYINEALKAYTLDDVNLHGYFVYSFSDRGDSRSYGLYRYMINNYFDSSREMEEQNIAFPCIIRDPHVIVHLYNADRDL</sequence>
<dbReference type="PROSITE" id="PS00653">
    <property type="entry name" value="GLYCOSYL_HYDROL_F1_2"/>
    <property type="match status" value="1"/>
</dbReference>
<organism evidence="3 4">
    <name type="scientific">Crotalus adamanteus</name>
    <name type="common">Eastern diamondback rattlesnake</name>
    <dbReference type="NCBI Taxonomy" id="8729"/>
    <lineage>
        <taxon>Eukaryota</taxon>
        <taxon>Metazoa</taxon>
        <taxon>Chordata</taxon>
        <taxon>Craniata</taxon>
        <taxon>Vertebrata</taxon>
        <taxon>Euteleostomi</taxon>
        <taxon>Lepidosauria</taxon>
        <taxon>Squamata</taxon>
        <taxon>Bifurcata</taxon>
        <taxon>Unidentata</taxon>
        <taxon>Episquamata</taxon>
        <taxon>Toxicofera</taxon>
        <taxon>Serpentes</taxon>
        <taxon>Colubroidea</taxon>
        <taxon>Viperidae</taxon>
        <taxon>Crotalinae</taxon>
        <taxon>Crotalus</taxon>
    </lineage>
</organism>
<accession>A0AAW1BJI6</accession>
<evidence type="ECO:0000313" key="3">
    <source>
        <dbReference type="EMBL" id="KAK9402359.1"/>
    </source>
</evidence>
<evidence type="ECO:0000256" key="2">
    <source>
        <dbReference type="SAM" id="MobiDB-lite"/>
    </source>
</evidence>